<dbReference type="EMBL" id="LCBL01000005">
    <property type="protein sequence ID" value="KKS08694.1"/>
    <property type="molecule type" value="Genomic_DNA"/>
</dbReference>
<keyword evidence="1" id="KW-1133">Transmembrane helix</keyword>
<dbReference type="AlphaFoldDB" id="A0A0G0W6U9"/>
<dbReference type="InterPro" id="IPR010920">
    <property type="entry name" value="LSM_dom_sf"/>
</dbReference>
<accession>A0A0G0W6U9</accession>
<dbReference type="Proteomes" id="UP000033869">
    <property type="component" value="Unassembled WGS sequence"/>
</dbReference>
<dbReference type="GO" id="GO:0008381">
    <property type="term" value="F:mechanosensitive monoatomic ion channel activity"/>
    <property type="evidence" value="ECO:0007669"/>
    <property type="project" value="InterPro"/>
</dbReference>
<dbReference type="Gene3D" id="1.10.287.1260">
    <property type="match status" value="1"/>
</dbReference>
<reference evidence="3 4" key="1">
    <citation type="journal article" date="2015" name="Nature">
        <title>rRNA introns, odd ribosomes, and small enigmatic genomes across a large radiation of phyla.</title>
        <authorList>
            <person name="Brown C.T."/>
            <person name="Hug L.A."/>
            <person name="Thomas B.C."/>
            <person name="Sharon I."/>
            <person name="Castelle C.J."/>
            <person name="Singh A."/>
            <person name="Wilkins M.J."/>
            <person name="Williams K.H."/>
            <person name="Banfield J.F."/>
        </authorList>
    </citation>
    <scope>NUCLEOTIDE SEQUENCE [LARGE SCALE GENOMIC DNA]</scope>
</reference>
<keyword evidence="1" id="KW-0812">Transmembrane</keyword>
<dbReference type="PANTHER" id="PTHR30221">
    <property type="entry name" value="SMALL-CONDUCTANCE MECHANOSENSITIVE CHANNEL"/>
    <property type="match status" value="1"/>
</dbReference>
<organism evidence="3 4">
    <name type="scientific">candidate division CPR2 bacterium GW2011_GWC1_41_48</name>
    <dbReference type="NCBI Taxonomy" id="1618344"/>
    <lineage>
        <taxon>Bacteria</taxon>
        <taxon>Bacteria division CPR2</taxon>
    </lineage>
</organism>
<dbReference type="Pfam" id="PF00924">
    <property type="entry name" value="MS_channel_2nd"/>
    <property type="match status" value="1"/>
</dbReference>
<evidence type="ECO:0000313" key="3">
    <source>
        <dbReference type="EMBL" id="KKS08694.1"/>
    </source>
</evidence>
<protein>
    <recommendedName>
        <fullName evidence="2">Mechanosensitive ion channel MscS domain-containing protein</fullName>
    </recommendedName>
</protein>
<feature type="transmembrane region" description="Helical" evidence="1">
    <location>
        <begin position="64"/>
        <end position="87"/>
    </location>
</feature>
<evidence type="ECO:0000313" key="4">
    <source>
        <dbReference type="Proteomes" id="UP000033869"/>
    </source>
</evidence>
<feature type="domain" description="Mechanosensitive ion channel MscS" evidence="2">
    <location>
        <begin position="106"/>
        <end position="163"/>
    </location>
</feature>
<feature type="transmembrane region" description="Helical" evidence="1">
    <location>
        <begin position="24"/>
        <end position="43"/>
    </location>
</feature>
<dbReference type="InterPro" id="IPR045275">
    <property type="entry name" value="MscS_archaea/bacteria_type"/>
</dbReference>
<evidence type="ECO:0000256" key="1">
    <source>
        <dbReference type="SAM" id="Phobius"/>
    </source>
</evidence>
<name>A0A0G0W6U9_UNCC2</name>
<sequence length="175" mass="19373">MDLFTFSEKFVNPILNVFKNLPEALLTLGVGIIAVEILVKILDKVLSRKKLRPFKDFLLSIFKFVLRSALILFFLNSLGFSRLASVITGSTAILVFVLSAGASQFIADIIAGLSLAADNDFKLSSRLKAGDKDTIGILKSTDMRKVRIVDDEGNVHVIPNSLVEKNEWIVFNDKD</sequence>
<evidence type="ECO:0000259" key="2">
    <source>
        <dbReference type="Pfam" id="PF00924"/>
    </source>
</evidence>
<dbReference type="SUPFAM" id="SSF50182">
    <property type="entry name" value="Sm-like ribonucleoproteins"/>
    <property type="match status" value="1"/>
</dbReference>
<comment type="caution">
    <text evidence="3">The sequence shown here is derived from an EMBL/GenBank/DDBJ whole genome shotgun (WGS) entry which is preliminary data.</text>
</comment>
<gene>
    <name evidence="3" type="ORF">UU65_C0005G0005</name>
</gene>
<dbReference type="PANTHER" id="PTHR30221:SF1">
    <property type="entry name" value="SMALL-CONDUCTANCE MECHANOSENSITIVE CHANNEL"/>
    <property type="match status" value="1"/>
</dbReference>
<keyword evidence="1" id="KW-0472">Membrane</keyword>
<feature type="transmembrane region" description="Helical" evidence="1">
    <location>
        <begin position="93"/>
        <end position="117"/>
    </location>
</feature>
<proteinExistence type="predicted"/>
<dbReference type="InterPro" id="IPR006685">
    <property type="entry name" value="MscS_channel_2nd"/>
</dbReference>
<dbReference type="GO" id="GO:0016020">
    <property type="term" value="C:membrane"/>
    <property type="evidence" value="ECO:0007669"/>
    <property type="project" value="InterPro"/>
</dbReference>